<dbReference type="Gene3D" id="1.10.10.60">
    <property type="entry name" value="Homeodomain-like"/>
    <property type="match status" value="1"/>
</dbReference>
<dbReference type="InterPro" id="IPR018060">
    <property type="entry name" value="HTH_AraC"/>
</dbReference>
<dbReference type="InterPro" id="IPR003313">
    <property type="entry name" value="AraC-bd"/>
</dbReference>
<keyword evidence="6" id="KW-1185">Reference proteome</keyword>
<evidence type="ECO:0000313" key="6">
    <source>
        <dbReference type="Proteomes" id="UP000317365"/>
    </source>
</evidence>
<dbReference type="SUPFAM" id="SSF46689">
    <property type="entry name" value="Homeodomain-like"/>
    <property type="match status" value="2"/>
</dbReference>
<evidence type="ECO:0000256" key="1">
    <source>
        <dbReference type="ARBA" id="ARBA00023015"/>
    </source>
</evidence>
<evidence type="ECO:0000256" key="3">
    <source>
        <dbReference type="ARBA" id="ARBA00023163"/>
    </source>
</evidence>
<evidence type="ECO:0000259" key="4">
    <source>
        <dbReference type="PROSITE" id="PS01124"/>
    </source>
</evidence>
<dbReference type="GO" id="GO:0043565">
    <property type="term" value="F:sequence-specific DNA binding"/>
    <property type="evidence" value="ECO:0007669"/>
    <property type="project" value="InterPro"/>
</dbReference>
<dbReference type="Pfam" id="PF02311">
    <property type="entry name" value="AraC_binding"/>
    <property type="match status" value="1"/>
</dbReference>
<dbReference type="PANTHER" id="PTHR46796">
    <property type="entry name" value="HTH-TYPE TRANSCRIPTIONAL ACTIVATOR RHAS-RELATED"/>
    <property type="match status" value="1"/>
</dbReference>
<feature type="domain" description="HTH araC/xylS-type" evidence="4">
    <location>
        <begin position="173"/>
        <end position="270"/>
    </location>
</feature>
<keyword evidence="2" id="KW-0238">DNA-binding</keyword>
<organism evidence="5 6">
    <name type="scientific">Rhodoferax aquaticus</name>
    <dbReference type="NCBI Taxonomy" id="2527691"/>
    <lineage>
        <taxon>Bacteria</taxon>
        <taxon>Pseudomonadati</taxon>
        <taxon>Pseudomonadota</taxon>
        <taxon>Betaproteobacteria</taxon>
        <taxon>Burkholderiales</taxon>
        <taxon>Comamonadaceae</taxon>
        <taxon>Rhodoferax</taxon>
    </lineage>
</organism>
<dbReference type="Proteomes" id="UP000317365">
    <property type="component" value="Chromosome"/>
</dbReference>
<dbReference type="Pfam" id="PF12833">
    <property type="entry name" value="HTH_18"/>
    <property type="match status" value="1"/>
</dbReference>
<dbReference type="SMART" id="SM00342">
    <property type="entry name" value="HTH_ARAC"/>
    <property type="match status" value="1"/>
</dbReference>
<evidence type="ECO:0000313" key="5">
    <source>
        <dbReference type="EMBL" id="QDL56916.1"/>
    </source>
</evidence>
<dbReference type="KEGG" id="rhg:EXZ61_21265"/>
<dbReference type="PANTHER" id="PTHR46796:SF2">
    <property type="entry name" value="TRANSCRIPTIONAL REGULATORY PROTEIN"/>
    <property type="match status" value="1"/>
</dbReference>
<gene>
    <name evidence="5" type="ORF">EXZ61_21265</name>
</gene>
<keyword evidence="1" id="KW-0805">Transcription regulation</keyword>
<dbReference type="AlphaFoldDB" id="A0A515EW90"/>
<dbReference type="GO" id="GO:0003700">
    <property type="term" value="F:DNA-binding transcription factor activity"/>
    <property type="evidence" value="ECO:0007669"/>
    <property type="project" value="InterPro"/>
</dbReference>
<sequence>MPNPQARAPGLEFAQYCQPGRAGVEIFTARFVHHTFDPHTHEAFGLGVIEQGVERFRYAGAEHLAPANSLVMIHPDEVHTGRAETVQGWRYRMAYIDPQVLENISGQTGWWFAQAVAPTSAAQAHAVAQVLEALSHAAEPLAVDCLLHRLVDHMRPYARTALELPTHGRLRFAPVLDYLHAYYAEPQNLEGLAQLVGLSPFHFLRQFQKQFHVTPQQMLMAIRLHRAKGLLAQGEPAAQVAAATGLTDQAHLTRTFARRYGITPGRYQQQLNGADRNLVQDRM</sequence>
<dbReference type="EMBL" id="CP036282">
    <property type="protein sequence ID" value="QDL56916.1"/>
    <property type="molecule type" value="Genomic_DNA"/>
</dbReference>
<dbReference type="InterPro" id="IPR050204">
    <property type="entry name" value="AraC_XylS_family_regulators"/>
</dbReference>
<dbReference type="PROSITE" id="PS01124">
    <property type="entry name" value="HTH_ARAC_FAMILY_2"/>
    <property type="match status" value="1"/>
</dbReference>
<evidence type="ECO:0000256" key="2">
    <source>
        <dbReference type="ARBA" id="ARBA00023125"/>
    </source>
</evidence>
<reference evidence="6" key="2">
    <citation type="journal article" date="2020" name="Int. J. Syst. Evol. Microbiol.">
        <title>Genomic insights into a novel species Rhodoferax aquaticus sp. nov., isolated from freshwater.</title>
        <authorList>
            <person name="Li T."/>
            <person name="Zhuo Y."/>
            <person name="Jin C.Z."/>
            <person name="Wu X."/>
            <person name="Ko S.R."/>
            <person name="Jin F.J."/>
            <person name="Ahn C.Y."/>
            <person name="Oh H.M."/>
            <person name="Lee H.G."/>
            <person name="Jin L."/>
        </authorList>
    </citation>
    <scope>NUCLEOTIDE SEQUENCE [LARGE SCALE GENOMIC DNA]</scope>
    <source>
        <strain evidence="6">Gr-4</strain>
    </source>
</reference>
<accession>A0A515EW90</accession>
<dbReference type="InterPro" id="IPR037923">
    <property type="entry name" value="HTH-like"/>
</dbReference>
<protein>
    <submittedName>
        <fullName evidence="5">AraC family transcriptional regulator</fullName>
    </submittedName>
</protein>
<dbReference type="InterPro" id="IPR009057">
    <property type="entry name" value="Homeodomain-like_sf"/>
</dbReference>
<keyword evidence="3" id="KW-0804">Transcription</keyword>
<reference evidence="6" key="1">
    <citation type="submission" date="2019-02" db="EMBL/GenBank/DDBJ databases">
        <title>Complete genome sequence of Rhodoferax sp. Gr-4.</title>
        <authorList>
            <person name="Jin L."/>
        </authorList>
    </citation>
    <scope>NUCLEOTIDE SEQUENCE [LARGE SCALE GENOMIC DNA]</scope>
    <source>
        <strain evidence="6">Gr-4</strain>
    </source>
</reference>
<name>A0A515EW90_9BURK</name>
<dbReference type="SUPFAM" id="SSF51215">
    <property type="entry name" value="Regulatory protein AraC"/>
    <property type="match status" value="1"/>
</dbReference>
<proteinExistence type="predicted"/>